<dbReference type="STRING" id="667725.A0A0L0FXD7"/>
<evidence type="ECO:0000256" key="1">
    <source>
        <dbReference type="ARBA" id="ARBA00004123"/>
    </source>
</evidence>
<keyword evidence="10" id="KW-1185">Reference proteome</keyword>
<dbReference type="PRINTS" id="PR00503">
    <property type="entry name" value="BROMODOMAIN"/>
</dbReference>
<protein>
    <recommendedName>
        <fullName evidence="8">Bromo domain-containing protein</fullName>
    </recommendedName>
</protein>
<dbReference type="InterPro" id="IPR001487">
    <property type="entry name" value="Bromodomain"/>
</dbReference>
<organism evidence="9 10">
    <name type="scientific">Sphaeroforma arctica JP610</name>
    <dbReference type="NCBI Taxonomy" id="667725"/>
    <lineage>
        <taxon>Eukaryota</taxon>
        <taxon>Ichthyosporea</taxon>
        <taxon>Ichthyophonida</taxon>
        <taxon>Sphaeroforma</taxon>
    </lineage>
</organism>
<dbReference type="Proteomes" id="UP000054560">
    <property type="component" value="Unassembled WGS sequence"/>
</dbReference>
<dbReference type="RefSeq" id="XP_014155399.1">
    <property type="nucleotide sequence ID" value="XM_014299924.1"/>
</dbReference>
<dbReference type="PROSITE" id="PS50014">
    <property type="entry name" value="BROMODOMAIN_2"/>
    <property type="match status" value="1"/>
</dbReference>
<dbReference type="SUPFAM" id="SSF47370">
    <property type="entry name" value="Bromodomain"/>
    <property type="match status" value="1"/>
</dbReference>
<sequence>MLLSKILRLKNHNQFGGMQTKELTETLFLGGATLSTAKISCSSVPLADKGDALMEALRKIHVNLVVKDTYQFFQVPVDPSQAPQYTEIITRPMDFGTMFTKLEAEEYGSIDDYRADFELMCNNAMTYNMEATIYHKSAKRLLKQGLALIRKETKVHARILKQLEKEAKQAATKRREKSVSVALTSDEEDDSMMELEGPASPGDAEEEVYVGGLMQRQPSTMLEAQTLRHYATEAARNASNAINRSESRPHPLVFDRKGNLMFADEDTAAKMNFLTNERANAVCGKTLGEELAELPISYPTFYTKAALAAASTSGVPAKSGAPQPVTHVTGASQTNQLHLCAQLLTGPYSSHLPKADNRYSKLTAAQQKVVESTFGDEHVYSYACSLRKRAENIAIAPDGERDRVDSLITKLTDNRYKRTEWPSRSLDSEIQTLGVDKTPPVSAEELKVLVALSKEDGVDMKWLDTMFKPRDENIRRTPECVQDVLDDTSGLLWELEKVQAIRKAVGNTSSYKPEERALAQEIVTRLKQLLSIAYPQ</sequence>
<dbReference type="GO" id="GO:0006357">
    <property type="term" value="P:regulation of transcription by RNA polymerase II"/>
    <property type="evidence" value="ECO:0007669"/>
    <property type="project" value="TreeGrafter"/>
</dbReference>
<evidence type="ECO:0000313" key="9">
    <source>
        <dbReference type="EMBL" id="KNC81497.1"/>
    </source>
</evidence>
<dbReference type="Pfam" id="PF00439">
    <property type="entry name" value="Bromodomain"/>
    <property type="match status" value="1"/>
</dbReference>
<accession>A0A0L0FXD7</accession>
<comment type="subcellular location">
    <subcellularLocation>
        <location evidence="1">Nucleus</location>
    </subcellularLocation>
</comment>
<dbReference type="InterPro" id="IPR021900">
    <property type="entry name" value="DUF3512"/>
</dbReference>
<dbReference type="GeneID" id="25906689"/>
<keyword evidence="2" id="KW-0805">Transcription regulation</keyword>
<keyword evidence="4" id="KW-0804">Transcription</keyword>
<dbReference type="Pfam" id="PF12024">
    <property type="entry name" value="DUF3512"/>
    <property type="match status" value="1"/>
</dbReference>
<evidence type="ECO:0000256" key="2">
    <source>
        <dbReference type="ARBA" id="ARBA00023015"/>
    </source>
</evidence>
<dbReference type="PANTHER" id="PTHR22881">
    <property type="entry name" value="BROMODOMAIN CONTAINING PROTEIN"/>
    <property type="match status" value="1"/>
</dbReference>
<evidence type="ECO:0000313" key="10">
    <source>
        <dbReference type="Proteomes" id="UP000054560"/>
    </source>
</evidence>
<evidence type="ECO:0000256" key="7">
    <source>
        <dbReference type="SAM" id="MobiDB-lite"/>
    </source>
</evidence>
<feature type="domain" description="Bromo" evidence="8">
    <location>
        <begin position="73"/>
        <end position="135"/>
    </location>
</feature>
<dbReference type="PANTHER" id="PTHR22881:SF27">
    <property type="entry name" value="BROMODOMAIN CONTAINING 7_9"/>
    <property type="match status" value="1"/>
</dbReference>
<evidence type="ECO:0000256" key="6">
    <source>
        <dbReference type="PROSITE-ProRule" id="PRU00035"/>
    </source>
</evidence>
<dbReference type="InterPro" id="IPR051831">
    <property type="entry name" value="Bromodomain_contain_prot"/>
</dbReference>
<dbReference type="InterPro" id="IPR036427">
    <property type="entry name" value="Bromodomain-like_sf"/>
</dbReference>
<dbReference type="AlphaFoldDB" id="A0A0L0FXD7"/>
<reference evidence="9 10" key="1">
    <citation type="submission" date="2011-02" db="EMBL/GenBank/DDBJ databases">
        <title>The Genome Sequence of Sphaeroforma arctica JP610.</title>
        <authorList>
            <consortium name="The Broad Institute Genome Sequencing Platform"/>
            <person name="Russ C."/>
            <person name="Cuomo C."/>
            <person name="Young S.K."/>
            <person name="Zeng Q."/>
            <person name="Gargeya S."/>
            <person name="Alvarado L."/>
            <person name="Berlin A."/>
            <person name="Chapman S.B."/>
            <person name="Chen Z."/>
            <person name="Freedman E."/>
            <person name="Gellesch M."/>
            <person name="Goldberg J."/>
            <person name="Griggs A."/>
            <person name="Gujja S."/>
            <person name="Heilman E."/>
            <person name="Heiman D."/>
            <person name="Howarth C."/>
            <person name="Mehta T."/>
            <person name="Neiman D."/>
            <person name="Pearson M."/>
            <person name="Roberts A."/>
            <person name="Saif S."/>
            <person name="Shea T."/>
            <person name="Shenoy N."/>
            <person name="Sisk P."/>
            <person name="Stolte C."/>
            <person name="Sykes S."/>
            <person name="White J."/>
            <person name="Yandava C."/>
            <person name="Burger G."/>
            <person name="Gray M.W."/>
            <person name="Holland P.W.H."/>
            <person name="King N."/>
            <person name="Lang F.B.F."/>
            <person name="Roger A.J."/>
            <person name="Ruiz-Trillo I."/>
            <person name="Haas B."/>
            <person name="Nusbaum C."/>
            <person name="Birren B."/>
        </authorList>
    </citation>
    <scope>NUCLEOTIDE SEQUENCE [LARGE SCALE GENOMIC DNA]</scope>
    <source>
        <strain evidence="9 10">JP610</strain>
    </source>
</reference>
<dbReference type="GO" id="GO:0005634">
    <property type="term" value="C:nucleus"/>
    <property type="evidence" value="ECO:0007669"/>
    <property type="project" value="UniProtKB-SubCell"/>
</dbReference>
<evidence type="ECO:0000259" key="8">
    <source>
        <dbReference type="PROSITE" id="PS50014"/>
    </source>
</evidence>
<dbReference type="EMBL" id="KQ242027">
    <property type="protein sequence ID" value="KNC81497.1"/>
    <property type="molecule type" value="Genomic_DNA"/>
</dbReference>
<name>A0A0L0FXD7_9EUKA</name>
<proteinExistence type="predicted"/>
<evidence type="ECO:0000256" key="4">
    <source>
        <dbReference type="ARBA" id="ARBA00023163"/>
    </source>
</evidence>
<feature type="region of interest" description="Disordered" evidence="7">
    <location>
        <begin position="168"/>
        <end position="204"/>
    </location>
</feature>
<dbReference type="OrthoDB" id="21449at2759"/>
<evidence type="ECO:0000256" key="3">
    <source>
        <dbReference type="ARBA" id="ARBA00023117"/>
    </source>
</evidence>
<evidence type="ECO:0000256" key="5">
    <source>
        <dbReference type="ARBA" id="ARBA00023242"/>
    </source>
</evidence>
<gene>
    <name evidence="9" type="ORF">SARC_06185</name>
</gene>
<keyword evidence="5" id="KW-0539">Nucleus</keyword>
<keyword evidence="3 6" id="KW-0103">Bromodomain</keyword>
<dbReference type="SMART" id="SM00297">
    <property type="entry name" value="BROMO"/>
    <property type="match status" value="1"/>
</dbReference>
<dbReference type="eggNOG" id="KOG1828">
    <property type="taxonomic scope" value="Eukaryota"/>
</dbReference>
<dbReference type="Gene3D" id="1.20.920.10">
    <property type="entry name" value="Bromodomain-like"/>
    <property type="match status" value="1"/>
</dbReference>